<feature type="transmembrane region" description="Helical" evidence="9">
    <location>
        <begin position="41"/>
        <end position="59"/>
    </location>
</feature>
<evidence type="ECO:0000256" key="9">
    <source>
        <dbReference type="SAM" id="Phobius"/>
    </source>
</evidence>
<evidence type="ECO:0000256" key="6">
    <source>
        <dbReference type="ARBA" id="ARBA00022989"/>
    </source>
</evidence>
<dbReference type="EMBL" id="BNCJ01000001">
    <property type="protein sequence ID" value="GHF35578.1"/>
    <property type="molecule type" value="Genomic_DNA"/>
</dbReference>
<name>A0A8J3GUI3_9RHOB</name>
<dbReference type="InterPro" id="IPR058533">
    <property type="entry name" value="Cation_efflux_TM"/>
</dbReference>
<dbReference type="InterPro" id="IPR027469">
    <property type="entry name" value="Cation_efflux_TMD_sf"/>
</dbReference>
<evidence type="ECO:0000259" key="10">
    <source>
        <dbReference type="Pfam" id="PF01545"/>
    </source>
</evidence>
<dbReference type="PANTHER" id="PTHR43840">
    <property type="entry name" value="MITOCHONDRIAL METAL TRANSPORTER 1-RELATED"/>
    <property type="match status" value="1"/>
</dbReference>
<evidence type="ECO:0000256" key="8">
    <source>
        <dbReference type="ARBA" id="ARBA00068882"/>
    </source>
</evidence>
<protein>
    <recommendedName>
        <fullName evidence="8">Protein p34</fullName>
    </recommendedName>
</protein>
<comment type="caution">
    <text evidence="12">The sequence shown here is derived from an EMBL/GenBank/DDBJ whole genome shotgun (WGS) entry which is preliminary data.</text>
</comment>
<dbReference type="GO" id="GO:0015086">
    <property type="term" value="F:cadmium ion transmembrane transporter activity"/>
    <property type="evidence" value="ECO:0007669"/>
    <property type="project" value="TreeGrafter"/>
</dbReference>
<feature type="domain" description="Cation efflux protein transmembrane" evidence="10">
    <location>
        <begin position="11"/>
        <end position="202"/>
    </location>
</feature>
<gene>
    <name evidence="12" type="ORF">GCM10017056_04000</name>
</gene>
<keyword evidence="7 9" id="KW-0472">Membrane</keyword>
<feature type="transmembrane region" description="Helical" evidence="9">
    <location>
        <begin position="75"/>
        <end position="93"/>
    </location>
</feature>
<dbReference type="AlphaFoldDB" id="A0A8J3GUI3"/>
<feature type="transmembrane region" description="Helical" evidence="9">
    <location>
        <begin position="113"/>
        <end position="132"/>
    </location>
</feature>
<evidence type="ECO:0000256" key="1">
    <source>
        <dbReference type="ARBA" id="ARBA00004651"/>
    </source>
</evidence>
<dbReference type="Pfam" id="PF16916">
    <property type="entry name" value="ZT_dimer"/>
    <property type="match status" value="1"/>
</dbReference>
<dbReference type="Pfam" id="PF01545">
    <property type="entry name" value="Cation_efflux"/>
    <property type="match status" value="1"/>
</dbReference>
<dbReference type="GO" id="GO:0006882">
    <property type="term" value="P:intracellular zinc ion homeostasis"/>
    <property type="evidence" value="ECO:0007669"/>
    <property type="project" value="TreeGrafter"/>
</dbReference>
<keyword evidence="3" id="KW-0813">Transport</keyword>
<dbReference type="InterPro" id="IPR027470">
    <property type="entry name" value="Cation_efflux_CTD"/>
</dbReference>
<dbReference type="GO" id="GO:0005886">
    <property type="term" value="C:plasma membrane"/>
    <property type="evidence" value="ECO:0007669"/>
    <property type="project" value="UniProtKB-SubCell"/>
</dbReference>
<feature type="transmembrane region" description="Helical" evidence="9">
    <location>
        <begin position="153"/>
        <end position="171"/>
    </location>
</feature>
<dbReference type="SUPFAM" id="SSF160240">
    <property type="entry name" value="Cation efflux protein cytoplasmic domain-like"/>
    <property type="match status" value="1"/>
</dbReference>
<dbReference type="InterPro" id="IPR036837">
    <property type="entry name" value="Cation_efflux_CTD_sf"/>
</dbReference>
<dbReference type="Proteomes" id="UP000626220">
    <property type="component" value="Unassembled WGS sequence"/>
</dbReference>
<evidence type="ECO:0000259" key="11">
    <source>
        <dbReference type="Pfam" id="PF16916"/>
    </source>
</evidence>
<evidence type="ECO:0000256" key="4">
    <source>
        <dbReference type="ARBA" id="ARBA00022475"/>
    </source>
</evidence>
<reference evidence="12" key="2">
    <citation type="submission" date="2020-09" db="EMBL/GenBank/DDBJ databases">
        <authorList>
            <person name="Sun Q."/>
            <person name="Kim S."/>
        </authorList>
    </citation>
    <scope>NUCLEOTIDE SEQUENCE</scope>
    <source>
        <strain evidence="12">KCTC 42650</strain>
    </source>
</reference>
<feature type="transmembrane region" description="Helical" evidence="9">
    <location>
        <begin position="7"/>
        <end position="29"/>
    </location>
</feature>
<dbReference type="PANTHER" id="PTHR43840:SF15">
    <property type="entry name" value="MITOCHONDRIAL METAL TRANSPORTER 1-RELATED"/>
    <property type="match status" value="1"/>
</dbReference>
<evidence type="ECO:0000256" key="5">
    <source>
        <dbReference type="ARBA" id="ARBA00022692"/>
    </source>
</evidence>
<organism evidence="12 13">
    <name type="scientific">Seohaeicola zhoushanensis</name>
    <dbReference type="NCBI Taxonomy" id="1569283"/>
    <lineage>
        <taxon>Bacteria</taxon>
        <taxon>Pseudomonadati</taxon>
        <taxon>Pseudomonadota</taxon>
        <taxon>Alphaproteobacteria</taxon>
        <taxon>Rhodobacterales</taxon>
        <taxon>Roseobacteraceae</taxon>
        <taxon>Seohaeicola</taxon>
    </lineage>
</organism>
<sequence length="296" mass="31766">MSNTMRLAIGSVFVGVLVLGIKFVAWWLTGSVALYSDALESTVNVATAIAALIAIRVAARPADASHPFGHHKAEFFSAVLEGVMIIVAALLILREAYLGFLNPVALNLPIEGLLINGAATVINAFWAWVLVTRGRRARSPALVADGKHLFTDVITSAGVALGVLVAIVTDWWILDSLMAALVALNILWSGYNVVRESLSGLMDEAIPPHTLDVVRRIISTEAGGAVEAHDLRTRHAGQATFIEFHLVVPGEMSVYDAHEICDRVEAALKKAIDGAKITIHVEPEHKQKHSGIVVLD</sequence>
<comment type="subcellular location">
    <subcellularLocation>
        <location evidence="1">Cell membrane</location>
        <topology evidence="1">Multi-pass membrane protein</topology>
    </subcellularLocation>
</comment>
<keyword evidence="5 9" id="KW-0812">Transmembrane</keyword>
<reference evidence="12" key="1">
    <citation type="journal article" date="2014" name="Int. J. Syst. Evol. Microbiol.">
        <title>Complete genome sequence of Corynebacterium casei LMG S-19264T (=DSM 44701T), isolated from a smear-ripened cheese.</title>
        <authorList>
            <consortium name="US DOE Joint Genome Institute (JGI-PGF)"/>
            <person name="Walter F."/>
            <person name="Albersmeier A."/>
            <person name="Kalinowski J."/>
            <person name="Ruckert C."/>
        </authorList>
    </citation>
    <scope>NUCLEOTIDE SEQUENCE</scope>
    <source>
        <strain evidence="12">KCTC 42650</strain>
    </source>
</reference>
<keyword evidence="13" id="KW-1185">Reference proteome</keyword>
<dbReference type="Gene3D" id="3.30.70.1350">
    <property type="entry name" value="Cation efflux protein, cytoplasmic domain"/>
    <property type="match status" value="1"/>
</dbReference>
<evidence type="ECO:0000313" key="12">
    <source>
        <dbReference type="EMBL" id="GHF35578.1"/>
    </source>
</evidence>
<dbReference type="InterPro" id="IPR002524">
    <property type="entry name" value="Cation_efflux"/>
</dbReference>
<evidence type="ECO:0000256" key="2">
    <source>
        <dbReference type="ARBA" id="ARBA00008114"/>
    </source>
</evidence>
<dbReference type="NCBIfam" id="TIGR01297">
    <property type="entry name" value="CDF"/>
    <property type="match status" value="1"/>
</dbReference>
<comment type="similarity">
    <text evidence="2">Belongs to the cation diffusion facilitator (CDF) transporter (TC 2.A.4) family.</text>
</comment>
<keyword evidence="6 9" id="KW-1133">Transmembrane helix</keyword>
<dbReference type="RefSeq" id="WP_308434558.1">
    <property type="nucleotide sequence ID" value="NZ_BNCJ01000001.1"/>
</dbReference>
<dbReference type="GO" id="GO:0015093">
    <property type="term" value="F:ferrous iron transmembrane transporter activity"/>
    <property type="evidence" value="ECO:0007669"/>
    <property type="project" value="TreeGrafter"/>
</dbReference>
<keyword evidence="4" id="KW-1003">Cell membrane</keyword>
<evidence type="ECO:0000256" key="7">
    <source>
        <dbReference type="ARBA" id="ARBA00023136"/>
    </source>
</evidence>
<accession>A0A8J3GUI3</accession>
<dbReference type="SUPFAM" id="SSF161111">
    <property type="entry name" value="Cation efflux protein transmembrane domain-like"/>
    <property type="match status" value="1"/>
</dbReference>
<dbReference type="InterPro" id="IPR050291">
    <property type="entry name" value="CDF_Transporter"/>
</dbReference>
<evidence type="ECO:0000313" key="13">
    <source>
        <dbReference type="Proteomes" id="UP000626220"/>
    </source>
</evidence>
<feature type="domain" description="Cation efflux protein cytoplasmic" evidence="11">
    <location>
        <begin position="208"/>
        <end position="284"/>
    </location>
</feature>
<evidence type="ECO:0000256" key="3">
    <source>
        <dbReference type="ARBA" id="ARBA00022448"/>
    </source>
</evidence>
<dbReference type="Gene3D" id="1.20.1510.10">
    <property type="entry name" value="Cation efflux protein transmembrane domain"/>
    <property type="match status" value="1"/>
</dbReference>
<dbReference type="GO" id="GO:0015341">
    <property type="term" value="F:zinc efflux antiporter activity"/>
    <property type="evidence" value="ECO:0007669"/>
    <property type="project" value="TreeGrafter"/>
</dbReference>
<dbReference type="FunFam" id="3.30.70.1350:FF:000002">
    <property type="entry name" value="Ferrous-iron efflux pump FieF"/>
    <property type="match status" value="1"/>
</dbReference>
<proteinExistence type="inferred from homology"/>